<dbReference type="Gene3D" id="3.40.50.2000">
    <property type="entry name" value="Glycogen Phosphorylase B"/>
    <property type="match status" value="1"/>
</dbReference>
<dbReference type="EC" id="2.4.99.12" evidence="2 8"/>
<protein>
    <recommendedName>
        <fullName evidence="3 8">3-deoxy-D-manno-octulosonic acid transferase</fullName>
        <shortName evidence="8">Kdo transferase</shortName>
        <ecNumber evidence="2 8">2.4.99.12</ecNumber>
    </recommendedName>
    <alternativeName>
        <fullName evidence="5 8">Lipid IV(A) 3-deoxy-D-manno-octulosonic acid transferase</fullName>
    </alternativeName>
</protein>
<evidence type="ECO:0000256" key="3">
    <source>
        <dbReference type="ARBA" id="ARBA00019077"/>
    </source>
</evidence>
<dbReference type="GO" id="GO:0005886">
    <property type="term" value="C:plasma membrane"/>
    <property type="evidence" value="ECO:0007669"/>
    <property type="project" value="UniProtKB-SubCell"/>
</dbReference>
<evidence type="ECO:0000313" key="11">
    <source>
        <dbReference type="Proteomes" id="UP000297031"/>
    </source>
</evidence>
<dbReference type="InterPro" id="IPR039901">
    <property type="entry name" value="Kdotransferase"/>
</dbReference>
<feature type="domain" description="3-deoxy-D-manno-octulosonic-acid transferase N-terminal" evidence="9">
    <location>
        <begin position="45"/>
        <end position="206"/>
    </location>
</feature>
<gene>
    <name evidence="10" type="ORF">E7746_10545</name>
</gene>
<evidence type="ECO:0000256" key="1">
    <source>
        <dbReference type="ARBA" id="ARBA00004713"/>
    </source>
</evidence>
<dbReference type="OrthoDB" id="9789797at2"/>
<evidence type="ECO:0000256" key="4">
    <source>
        <dbReference type="ARBA" id="ARBA00022679"/>
    </source>
</evidence>
<keyword evidence="8" id="KW-0448">Lipopolysaccharide biosynthesis</keyword>
<evidence type="ECO:0000259" key="9">
    <source>
        <dbReference type="Pfam" id="PF04413"/>
    </source>
</evidence>
<proteinExistence type="inferred from homology"/>
<keyword evidence="4 8" id="KW-0808">Transferase</keyword>
<evidence type="ECO:0000256" key="6">
    <source>
        <dbReference type="ARBA" id="ARBA00049183"/>
    </source>
</evidence>
<evidence type="ECO:0000313" key="10">
    <source>
        <dbReference type="EMBL" id="QCD36286.1"/>
    </source>
</evidence>
<dbReference type="PANTHER" id="PTHR42755:SF1">
    <property type="entry name" value="3-DEOXY-D-MANNO-OCTULOSONIC ACID TRANSFERASE, MITOCHONDRIAL-RELATED"/>
    <property type="match status" value="1"/>
</dbReference>
<accession>A0A4P7VMS0</accession>
<dbReference type="InterPro" id="IPR007507">
    <property type="entry name" value="Glycos_transf_N"/>
</dbReference>
<dbReference type="EMBL" id="CP039393">
    <property type="protein sequence ID" value="QCD36286.1"/>
    <property type="molecule type" value="Genomic_DNA"/>
</dbReference>
<comment type="similarity">
    <text evidence="8">Belongs to the glycosyltransferase group 1 family.</text>
</comment>
<evidence type="ECO:0000256" key="2">
    <source>
        <dbReference type="ARBA" id="ARBA00012621"/>
    </source>
</evidence>
<evidence type="ECO:0000256" key="7">
    <source>
        <dbReference type="PIRSR" id="PIRSR639901-1"/>
    </source>
</evidence>
<keyword evidence="8" id="KW-1003">Cell membrane</keyword>
<name>A0A4P7VMS0_9BACT</name>
<comment type="function">
    <text evidence="8">Involved in lipopolysaccharide (LPS) biosynthesis. Catalyzes the transfer of 3-deoxy-D-manno-octulosonate (Kdo) residue(s) from CMP-Kdo to lipid IV(A), the tetraacyldisaccharide-1,4'-bisphosphate precursor of lipid A.</text>
</comment>
<dbReference type="AlphaFoldDB" id="A0A4P7VMS0"/>
<keyword evidence="8" id="KW-0472">Membrane</keyword>
<evidence type="ECO:0000256" key="8">
    <source>
        <dbReference type="RuleBase" id="RU365103"/>
    </source>
</evidence>
<keyword evidence="11" id="KW-1185">Reference proteome</keyword>
<dbReference type="Pfam" id="PF04413">
    <property type="entry name" value="Glycos_transf_N"/>
    <property type="match status" value="1"/>
</dbReference>
<dbReference type="GO" id="GO:0009244">
    <property type="term" value="P:lipopolysaccharide core region biosynthetic process"/>
    <property type="evidence" value="ECO:0007669"/>
    <property type="project" value="UniProtKB-UniRule"/>
</dbReference>
<dbReference type="Proteomes" id="UP000297031">
    <property type="component" value="Chromosome"/>
</dbReference>
<dbReference type="Gene3D" id="3.40.50.11720">
    <property type="entry name" value="3-Deoxy-D-manno-octulosonic-acid transferase, N-terminal domain"/>
    <property type="match status" value="1"/>
</dbReference>
<dbReference type="RefSeq" id="WP_136411340.1">
    <property type="nucleotide sequence ID" value="NZ_CP039393.1"/>
</dbReference>
<dbReference type="GO" id="GO:0043842">
    <property type="term" value="F:Kdo transferase activity"/>
    <property type="evidence" value="ECO:0007669"/>
    <property type="project" value="UniProtKB-EC"/>
</dbReference>
<dbReference type="PANTHER" id="PTHR42755">
    <property type="entry name" value="3-DEOXY-MANNO-OCTULOSONATE CYTIDYLYLTRANSFERASE"/>
    <property type="match status" value="1"/>
</dbReference>
<sequence length="410" mass="46436">MTPFYDFAIHLYSLGVKIASLRHEKARKIIDGQAVTMQRLKKELSPEGGYIWIHAASLGEFEQGRPLIEMIRRNHPDAKILLTFFSPSGYEVRHNFPLVDAVVYLPFDTKKNVRQFLDTVKPRMAIFVKYEFWGNYLNELKLRGIPTYIISAIFRKSQPFFKPWGGEFRKMLTYFTHIYVQDEGSRELLAGIGIKNVTVAGDTRFDRVTDIMESCVEIPQAAALTRDASLTLVAGSTWPPDESYLLPCFNAHPEMKLIVAPHEVNEERIAAIESQLNRPSCRLSTASPEEAAKCDCIIVDCYGKLSSAYRYGNIAYIGGGFGVGIHNLNEAAVYDIPVIFGPHYHKFKEARDLIKCKGGFSFSNKEEFDAIIEPIINDKKLREQYGKNAGNYIKENLGATRIIYADIIGR</sequence>
<dbReference type="InterPro" id="IPR038107">
    <property type="entry name" value="Glycos_transf_N_sf"/>
</dbReference>
<evidence type="ECO:0000256" key="5">
    <source>
        <dbReference type="ARBA" id="ARBA00031445"/>
    </source>
</evidence>
<dbReference type="SUPFAM" id="SSF53756">
    <property type="entry name" value="UDP-Glycosyltransferase/glycogen phosphorylase"/>
    <property type="match status" value="1"/>
</dbReference>
<dbReference type="KEGG" id="mgod:E7746_10545"/>
<organism evidence="10 11">
    <name type="scientific">Muribaculum gordoncarteri</name>
    <dbReference type="NCBI Taxonomy" id="2530390"/>
    <lineage>
        <taxon>Bacteria</taxon>
        <taxon>Pseudomonadati</taxon>
        <taxon>Bacteroidota</taxon>
        <taxon>Bacteroidia</taxon>
        <taxon>Bacteroidales</taxon>
        <taxon>Muribaculaceae</taxon>
        <taxon>Muribaculum</taxon>
    </lineage>
</organism>
<comment type="subcellular location">
    <subcellularLocation>
        <location evidence="8">Cell membrane</location>
    </subcellularLocation>
</comment>
<comment type="catalytic activity">
    <reaction evidence="6 8">
        <text>lipid IVA (E. coli) + CMP-3-deoxy-beta-D-manno-octulosonate = alpha-Kdo-(2-&gt;6)-lipid IVA (E. coli) + CMP + H(+)</text>
        <dbReference type="Rhea" id="RHEA:28066"/>
        <dbReference type="ChEBI" id="CHEBI:15378"/>
        <dbReference type="ChEBI" id="CHEBI:58603"/>
        <dbReference type="ChEBI" id="CHEBI:60364"/>
        <dbReference type="ChEBI" id="CHEBI:60377"/>
        <dbReference type="ChEBI" id="CHEBI:85987"/>
        <dbReference type="EC" id="2.4.99.12"/>
    </reaction>
</comment>
<dbReference type="GO" id="GO:0009245">
    <property type="term" value="P:lipid A biosynthetic process"/>
    <property type="evidence" value="ECO:0007669"/>
    <property type="project" value="TreeGrafter"/>
</dbReference>
<dbReference type="UniPathway" id="UPA00958"/>
<comment type="pathway">
    <text evidence="1 8">Bacterial outer membrane biogenesis; LPS core biosynthesis.</text>
</comment>
<reference evidence="10 11" key="1">
    <citation type="submission" date="2019-02" db="EMBL/GenBank/DDBJ databases">
        <title>Isolation and identification of novel species under the genus Muribaculum.</title>
        <authorList>
            <person name="Miyake S."/>
            <person name="Ding Y."/>
            <person name="Low A."/>
            <person name="Soh M."/>
            <person name="Seedorf H."/>
        </authorList>
    </citation>
    <scope>NUCLEOTIDE SEQUENCE [LARGE SCALE GENOMIC DNA]</scope>
    <source>
        <strain evidence="10 11">TLL-A4</strain>
    </source>
</reference>
<feature type="active site" description="Proton acceptor" evidence="7">
    <location>
        <position position="60"/>
    </location>
</feature>